<proteinExistence type="predicted"/>
<reference evidence="1 2" key="1">
    <citation type="submission" date="2019-03" db="EMBL/GenBank/DDBJ databases">
        <title>Diversity of the mouse oral microbiome.</title>
        <authorList>
            <person name="Joseph S."/>
            <person name="Aduse-Opoku J."/>
            <person name="Curtis M."/>
            <person name="Wade W."/>
            <person name="Hashim A."/>
        </authorList>
    </citation>
    <scope>NUCLEOTIDE SEQUENCE [LARGE SCALE GENOMIC DNA]</scope>
    <source>
        <strain evidence="1 2">WM131</strain>
    </source>
</reference>
<dbReference type="OrthoDB" id="2234907at2"/>
<name>A0A4Y9J9I8_9STRE</name>
<dbReference type="RefSeq" id="WP_135182966.1">
    <property type="nucleotide sequence ID" value="NZ_SPPD01000038.1"/>
</dbReference>
<protein>
    <submittedName>
        <fullName evidence="1">Paraquat-inducible protein A</fullName>
    </submittedName>
</protein>
<dbReference type="Proteomes" id="UP000297253">
    <property type="component" value="Unassembled WGS sequence"/>
</dbReference>
<organism evidence="1 2">
    <name type="scientific">Streptococcus cuniculi</name>
    <dbReference type="NCBI Taxonomy" id="1432788"/>
    <lineage>
        <taxon>Bacteria</taxon>
        <taxon>Bacillati</taxon>
        <taxon>Bacillota</taxon>
        <taxon>Bacilli</taxon>
        <taxon>Lactobacillales</taxon>
        <taxon>Streptococcaceae</taxon>
        <taxon>Streptococcus</taxon>
    </lineage>
</organism>
<sequence>METGICRRCGCTWNTACIDEIHGACWWIDEGETLCSHCFYGFPTDRHNYFDVV</sequence>
<dbReference type="AlphaFoldDB" id="A0A4Y9J9I8"/>
<evidence type="ECO:0000313" key="1">
    <source>
        <dbReference type="EMBL" id="TFU96609.1"/>
    </source>
</evidence>
<evidence type="ECO:0000313" key="2">
    <source>
        <dbReference type="Proteomes" id="UP000297253"/>
    </source>
</evidence>
<dbReference type="EMBL" id="SPPD01000038">
    <property type="protein sequence ID" value="TFU96609.1"/>
    <property type="molecule type" value="Genomic_DNA"/>
</dbReference>
<accession>A0A4Y9J9I8</accession>
<gene>
    <name evidence="1" type="ORF">E4T82_11855</name>
</gene>
<comment type="caution">
    <text evidence="1">The sequence shown here is derived from an EMBL/GenBank/DDBJ whole genome shotgun (WGS) entry which is preliminary data.</text>
</comment>